<comment type="catalytic activity">
    <reaction evidence="7">
        <text>(S)-4-amino-5-oxopentanoate = 5-aminolevulinate</text>
        <dbReference type="Rhea" id="RHEA:14265"/>
        <dbReference type="ChEBI" id="CHEBI:57501"/>
        <dbReference type="ChEBI" id="CHEBI:356416"/>
        <dbReference type="EC" id="5.4.3.8"/>
    </reaction>
</comment>
<evidence type="ECO:0000313" key="8">
    <source>
        <dbReference type="EMBL" id="UWX54386.1"/>
    </source>
</evidence>
<dbReference type="Pfam" id="PF00202">
    <property type="entry name" value="Aminotran_3"/>
    <property type="match status" value="1"/>
</dbReference>
<dbReference type="PANTHER" id="PTHR43713">
    <property type="entry name" value="GLUTAMATE-1-SEMIALDEHYDE 2,1-AMINOMUTASE"/>
    <property type="match status" value="1"/>
</dbReference>
<comment type="pathway">
    <text evidence="2">Porphyrin-containing compound metabolism; protoporphyrin-IX biosynthesis; 5-aminolevulinate from L-glutamyl-tRNA(Glu): step 2/2.</text>
</comment>
<dbReference type="GO" id="GO:0042286">
    <property type="term" value="F:glutamate-1-semialdehyde 2,1-aminomutase activity"/>
    <property type="evidence" value="ECO:0007669"/>
    <property type="project" value="UniProtKB-EC"/>
</dbReference>
<protein>
    <recommendedName>
        <fullName evidence="7">Glutamate-1-semialdehyde 2,1-aminomutase</fullName>
        <shortName evidence="7">GSA</shortName>
        <ecNumber evidence="7">5.4.3.8</ecNumber>
    </recommendedName>
    <alternativeName>
        <fullName evidence="7">Glutamate-1-semialdehyde aminotransferase</fullName>
        <shortName evidence="7">GSA-AT</shortName>
    </alternativeName>
</protein>
<evidence type="ECO:0000256" key="5">
    <source>
        <dbReference type="ARBA" id="ARBA00023235"/>
    </source>
</evidence>
<dbReference type="EMBL" id="CP104205">
    <property type="protein sequence ID" value="UWX54386.1"/>
    <property type="molecule type" value="Genomic_DNA"/>
</dbReference>
<dbReference type="InterPro" id="IPR015424">
    <property type="entry name" value="PyrdxlP-dep_Trfase"/>
</dbReference>
<comment type="similarity">
    <text evidence="3 7">Belongs to the class-III pyridoxal-phosphate-dependent aminotransferase family. HemL subfamily.</text>
</comment>
<dbReference type="RefSeq" id="WP_260572245.1">
    <property type="nucleotide sequence ID" value="NZ_CP104205.1"/>
</dbReference>
<dbReference type="InterPro" id="IPR015421">
    <property type="entry name" value="PyrdxlP-dep_Trfase_major"/>
</dbReference>
<keyword evidence="5 7" id="KW-0413">Isomerase</keyword>
<proteinExistence type="inferred from homology"/>
<evidence type="ECO:0000256" key="1">
    <source>
        <dbReference type="ARBA" id="ARBA00001933"/>
    </source>
</evidence>
<dbReference type="NCBIfam" id="NF000818">
    <property type="entry name" value="PRK00062.1"/>
    <property type="match status" value="1"/>
</dbReference>
<dbReference type="PANTHER" id="PTHR43713:SF3">
    <property type="entry name" value="GLUTAMATE-1-SEMIALDEHYDE 2,1-AMINOMUTASE 1, CHLOROPLASTIC-RELATED"/>
    <property type="match status" value="1"/>
</dbReference>
<dbReference type="Gene3D" id="3.90.1150.10">
    <property type="entry name" value="Aspartate Aminotransferase, domain 1"/>
    <property type="match status" value="1"/>
</dbReference>
<organism evidence="8 9">
    <name type="scientific">Maribacter litopenaei</name>
    <dbReference type="NCBI Taxonomy" id="2976127"/>
    <lineage>
        <taxon>Bacteria</taxon>
        <taxon>Pseudomonadati</taxon>
        <taxon>Bacteroidota</taxon>
        <taxon>Flavobacteriia</taxon>
        <taxon>Flavobacteriales</taxon>
        <taxon>Flavobacteriaceae</taxon>
        <taxon>Maribacter</taxon>
    </lineage>
</organism>
<dbReference type="Proteomes" id="UP001059209">
    <property type="component" value="Chromosome"/>
</dbReference>
<dbReference type="InterPro" id="IPR049704">
    <property type="entry name" value="Aminotrans_3_PPA_site"/>
</dbReference>
<evidence type="ECO:0000256" key="3">
    <source>
        <dbReference type="ARBA" id="ARBA00008981"/>
    </source>
</evidence>
<dbReference type="PROSITE" id="PS00600">
    <property type="entry name" value="AA_TRANSFER_CLASS_3"/>
    <property type="match status" value="1"/>
</dbReference>
<keyword evidence="6 7" id="KW-0627">Porphyrin biosynthesis</keyword>
<evidence type="ECO:0000313" key="9">
    <source>
        <dbReference type="Proteomes" id="UP001059209"/>
    </source>
</evidence>
<comment type="cofactor">
    <cofactor evidence="1 7">
        <name>pyridoxal 5'-phosphate</name>
        <dbReference type="ChEBI" id="CHEBI:597326"/>
    </cofactor>
</comment>
<feature type="modified residue" description="N6-(pyridoxal phosphate)lysine" evidence="7">
    <location>
        <position position="267"/>
    </location>
</feature>
<keyword evidence="7" id="KW-0963">Cytoplasm</keyword>
<dbReference type="EC" id="5.4.3.8" evidence="7"/>
<dbReference type="NCBIfam" id="TIGR00713">
    <property type="entry name" value="hemL"/>
    <property type="match status" value="1"/>
</dbReference>
<dbReference type="CDD" id="cd00610">
    <property type="entry name" value="OAT_like"/>
    <property type="match status" value="1"/>
</dbReference>
<comment type="subcellular location">
    <subcellularLocation>
        <location evidence="7">Cytoplasm</location>
    </subcellularLocation>
</comment>
<dbReference type="HAMAP" id="MF_00375">
    <property type="entry name" value="HemL_aminotrans_3"/>
    <property type="match status" value="1"/>
</dbReference>
<accession>A0ABY5Y5S6</accession>
<keyword evidence="9" id="KW-1185">Reference proteome</keyword>
<name>A0ABY5Y5S6_9FLAO</name>
<keyword evidence="4 7" id="KW-0663">Pyridoxal phosphate</keyword>
<evidence type="ECO:0000256" key="4">
    <source>
        <dbReference type="ARBA" id="ARBA00022898"/>
    </source>
</evidence>
<dbReference type="InterPro" id="IPR005814">
    <property type="entry name" value="Aminotrans_3"/>
</dbReference>
<dbReference type="SUPFAM" id="SSF53383">
    <property type="entry name" value="PLP-dependent transferases"/>
    <property type="match status" value="1"/>
</dbReference>
<evidence type="ECO:0000256" key="2">
    <source>
        <dbReference type="ARBA" id="ARBA00004819"/>
    </source>
</evidence>
<evidence type="ECO:0000256" key="6">
    <source>
        <dbReference type="ARBA" id="ARBA00023244"/>
    </source>
</evidence>
<reference evidence="8" key="1">
    <citation type="submission" date="2022-09" db="EMBL/GenBank/DDBJ databases">
        <title>Maribacter litopenaei sp. nov., isolated from the intestinal tract of the Pacific White Shrimp, Litopenaeus vannamei.</title>
        <authorList>
            <person name="Kim S.Y."/>
            <person name="Hwang C.Y."/>
        </authorList>
    </citation>
    <scope>NUCLEOTIDE SEQUENCE</scope>
    <source>
        <strain evidence="8">HL-LV01</strain>
    </source>
</reference>
<dbReference type="InterPro" id="IPR015422">
    <property type="entry name" value="PyrdxlP-dep_Trfase_small"/>
</dbReference>
<gene>
    <name evidence="7 8" type="primary">hemL</name>
    <name evidence="8" type="ORF">NYZ99_15800</name>
</gene>
<evidence type="ECO:0000256" key="7">
    <source>
        <dbReference type="HAMAP-Rule" id="MF_00375"/>
    </source>
</evidence>
<dbReference type="InterPro" id="IPR004639">
    <property type="entry name" value="4pyrrol_synth_GluAld_NH2Trfase"/>
</dbReference>
<comment type="subunit">
    <text evidence="7">Homodimer.</text>
</comment>
<dbReference type="Gene3D" id="3.40.640.10">
    <property type="entry name" value="Type I PLP-dependent aspartate aminotransferase-like (Major domain)"/>
    <property type="match status" value="1"/>
</dbReference>
<sequence>MIYKRSSALFAEAKQYIPGGVNSPVRAFKAVGGDPIFVKEAKGAYLCDEDDNRYIDYIASWDSLILGHAYEPVLNAIIDKAKRGTSFGMPTEIETDLAKLAVSMVPNIDKIRFVNSGTEACMSAVRLARGYTGKDKIIKFAGCYHGHSDSFLIQAGSGAVTFGSPNSPGVTQGTAKDTLLASYNDLESVANLVKVNQGEIAAVIIEPVAGNMGCIIPTDGFIHGLRELCTQNDILLIFDEVMTGFRLGRGGAQEALGIKADILCFGKVIGGGLPVGAFAASNEIMGHLAPEGPVYQAGTLSGNPLAMSAGLAMLTELNNNPEVFTSLQEKTAHLHVGLSKALDKKGLPYQINRFGSMISVHFTDHPVIDFATSAKGNNDTFKKYFHGMLDQGIYLPPSAFESYFLNDALSYEDLDETIEAVGKIAL</sequence>